<evidence type="ECO:0000313" key="2">
    <source>
        <dbReference type="EMBL" id="MES1923008.1"/>
    </source>
</evidence>
<accession>A0ABV2ATL0</accession>
<gene>
    <name evidence="2" type="ORF">MHBO_004542</name>
</gene>
<dbReference type="Proteomes" id="UP001439008">
    <property type="component" value="Unassembled WGS sequence"/>
</dbReference>
<dbReference type="PANTHER" id="PTHR10367">
    <property type="entry name" value="MRNA-CAPPING ENZYME"/>
    <property type="match status" value="1"/>
</dbReference>
<dbReference type="SUPFAM" id="SSF56091">
    <property type="entry name" value="DNA ligase/mRNA capping enzyme, catalytic domain"/>
    <property type="match status" value="1"/>
</dbReference>
<proteinExistence type="predicted"/>
<dbReference type="InterPro" id="IPR001339">
    <property type="entry name" value="mRNA_cap_enzyme_adenylation"/>
</dbReference>
<reference evidence="2 3" key="1">
    <citation type="journal article" date="2024" name="BMC Biol.">
        <title>Comparative genomics of Ascetosporea gives new insight into the evolutionary basis for animal parasitism in Rhizaria.</title>
        <authorList>
            <person name="Hiltunen Thoren M."/>
            <person name="Onut-Brannstrom I."/>
            <person name="Alfjorden A."/>
            <person name="Peckova H."/>
            <person name="Swords F."/>
            <person name="Hooper C."/>
            <person name="Holzer A.S."/>
            <person name="Bass D."/>
            <person name="Burki F."/>
        </authorList>
    </citation>
    <scope>NUCLEOTIDE SEQUENCE [LARGE SCALE GENOMIC DNA]</scope>
    <source>
        <strain evidence="2">20-A016</strain>
    </source>
</reference>
<comment type="caution">
    <text evidence="2">The sequence shown here is derived from an EMBL/GenBank/DDBJ whole genome shotgun (WGS) entry which is preliminary data.</text>
</comment>
<dbReference type="Gene3D" id="3.30.470.30">
    <property type="entry name" value="DNA ligase/mRNA capping enzyme"/>
    <property type="match status" value="1"/>
</dbReference>
<evidence type="ECO:0000259" key="1">
    <source>
        <dbReference type="Pfam" id="PF01331"/>
    </source>
</evidence>
<organism evidence="2 3">
    <name type="scientific">Bonamia ostreae</name>
    <dbReference type="NCBI Taxonomy" id="126728"/>
    <lineage>
        <taxon>Eukaryota</taxon>
        <taxon>Sar</taxon>
        <taxon>Rhizaria</taxon>
        <taxon>Endomyxa</taxon>
        <taxon>Ascetosporea</taxon>
        <taxon>Haplosporida</taxon>
        <taxon>Bonamia</taxon>
    </lineage>
</organism>
<evidence type="ECO:0000313" key="3">
    <source>
        <dbReference type="Proteomes" id="UP001439008"/>
    </source>
</evidence>
<dbReference type="InterPro" id="IPR051029">
    <property type="entry name" value="mRNA_Capping_Enz/RNA_Phosphat"/>
</dbReference>
<dbReference type="EMBL" id="JBDODL010004339">
    <property type="protein sequence ID" value="MES1923008.1"/>
    <property type="molecule type" value="Genomic_DNA"/>
</dbReference>
<keyword evidence="3" id="KW-1185">Reference proteome</keyword>
<dbReference type="PANTHER" id="PTHR10367:SF17">
    <property type="entry name" value="MRNA-CAPPING ENZYME"/>
    <property type="match status" value="1"/>
</dbReference>
<sequence length="185" mass="22121">LYINQNKTFLIDRSFEFFEIKSDFYNKLWKKGNTILDGELIFQQHKSKLITNSKNKNYQFLENKPIFLIFDIVQINGENVGNLLLNNRFVKIGEFNGNYRQFSRENHPLAILAKTFFKTKSIQTLFSMITFDSTNKLYIFNDKRRNVTNLNDGLVFTPENDDYLQRKKLLFKWKWPELNTFGSIF</sequence>
<name>A0ABV2ATL0_9EUKA</name>
<protein>
    <recommendedName>
        <fullName evidence="1">mRNA capping enzyme adenylation domain-containing protein</fullName>
    </recommendedName>
</protein>
<feature type="domain" description="mRNA capping enzyme adenylation" evidence="1">
    <location>
        <begin position="1"/>
        <end position="174"/>
    </location>
</feature>
<feature type="non-terminal residue" evidence="2">
    <location>
        <position position="1"/>
    </location>
</feature>
<dbReference type="Pfam" id="PF01331">
    <property type="entry name" value="mRNA_cap_enzyme"/>
    <property type="match status" value="1"/>
</dbReference>